<keyword evidence="3" id="KW-1185">Reference proteome</keyword>
<dbReference type="GO" id="GO:0009055">
    <property type="term" value="F:electron transfer activity"/>
    <property type="evidence" value="ECO:0007669"/>
    <property type="project" value="TreeGrafter"/>
</dbReference>
<dbReference type="KEGG" id="clt:CM240_1289"/>
<dbReference type="InterPro" id="IPR011911">
    <property type="entry name" value="GlrX_YruB"/>
</dbReference>
<feature type="domain" description="Glutaredoxin" evidence="1">
    <location>
        <begin position="2"/>
        <end position="61"/>
    </location>
</feature>
<dbReference type="HOGENOM" id="CLU_026126_9_3_9"/>
<dbReference type="PANTHER" id="PTHR34386:SF1">
    <property type="entry name" value="GLUTAREDOXIN-LIKE PROTEIN NRDH"/>
    <property type="match status" value="1"/>
</dbReference>
<dbReference type="InterPro" id="IPR011767">
    <property type="entry name" value="GLR_AS"/>
</dbReference>
<evidence type="ECO:0000313" key="3">
    <source>
        <dbReference type="Proteomes" id="UP000019426"/>
    </source>
</evidence>
<dbReference type="Proteomes" id="UP000019426">
    <property type="component" value="Chromosome M2/40_rep1"/>
</dbReference>
<accession>W6S2D1</accession>
<proteinExistence type="predicted"/>
<dbReference type="InterPro" id="IPR036249">
    <property type="entry name" value="Thioredoxin-like_sf"/>
</dbReference>
<dbReference type="InterPro" id="IPR002109">
    <property type="entry name" value="Glutaredoxin"/>
</dbReference>
<organism evidence="2 3">
    <name type="scientific">Clostridium bornimense</name>
    <dbReference type="NCBI Taxonomy" id="1216932"/>
    <lineage>
        <taxon>Bacteria</taxon>
        <taxon>Bacillati</taxon>
        <taxon>Bacillota</taxon>
        <taxon>Clostridia</taxon>
        <taxon>Eubacteriales</taxon>
        <taxon>Clostridiaceae</taxon>
        <taxon>Clostridium</taxon>
    </lineage>
</organism>
<dbReference type="InterPro" id="IPR051548">
    <property type="entry name" value="Grx-like_ET"/>
</dbReference>
<dbReference type="EMBL" id="HG917868">
    <property type="protein sequence ID" value="CDM68452.1"/>
    <property type="molecule type" value="Genomic_DNA"/>
</dbReference>
<protein>
    <submittedName>
        <fullName evidence="2">Glutaredoxin-like protein</fullName>
    </submittedName>
</protein>
<dbReference type="OrthoDB" id="9795531at2"/>
<dbReference type="RefSeq" id="WP_044037519.1">
    <property type="nucleotide sequence ID" value="NZ_HG917868.1"/>
</dbReference>
<gene>
    <name evidence="2" type="ORF">CM240_1289</name>
</gene>
<dbReference type="PROSITE" id="PS00195">
    <property type="entry name" value="GLUTAREDOXIN_1"/>
    <property type="match status" value="1"/>
</dbReference>
<dbReference type="PROSITE" id="PS51354">
    <property type="entry name" value="GLUTAREDOXIN_2"/>
    <property type="match status" value="1"/>
</dbReference>
<evidence type="ECO:0000259" key="1">
    <source>
        <dbReference type="Pfam" id="PF00462"/>
    </source>
</evidence>
<dbReference type="AlphaFoldDB" id="W6S2D1"/>
<evidence type="ECO:0000313" key="2">
    <source>
        <dbReference type="EMBL" id="CDM68452.1"/>
    </source>
</evidence>
<dbReference type="STRING" id="1216932.CM240_1289"/>
<dbReference type="PANTHER" id="PTHR34386">
    <property type="entry name" value="GLUTAREDOXIN"/>
    <property type="match status" value="1"/>
</dbReference>
<dbReference type="SUPFAM" id="SSF52833">
    <property type="entry name" value="Thioredoxin-like"/>
    <property type="match status" value="1"/>
</dbReference>
<reference evidence="2 3" key="1">
    <citation type="submission" date="2013-11" db="EMBL/GenBank/DDBJ databases">
        <title>Complete genome sequence of Clostridum sp. M2/40.</title>
        <authorList>
            <person name="Wibberg D."/>
            <person name="Puehler A."/>
            <person name="Schlueter A."/>
        </authorList>
    </citation>
    <scope>NUCLEOTIDE SEQUENCE [LARGE SCALE GENOMIC DNA]</scope>
    <source>
        <strain evidence="3">M2/40</strain>
    </source>
</reference>
<dbReference type="CDD" id="cd02976">
    <property type="entry name" value="NrdH"/>
    <property type="match status" value="1"/>
</dbReference>
<name>W6S2D1_9CLOT</name>
<dbReference type="Gene3D" id="3.40.30.10">
    <property type="entry name" value="Glutaredoxin"/>
    <property type="match status" value="1"/>
</dbReference>
<dbReference type="Pfam" id="PF00462">
    <property type="entry name" value="Glutaredoxin"/>
    <property type="match status" value="1"/>
</dbReference>
<sequence>MVKVYSTDSCPWCVKAKQYLKSKGVEYKEINVAEDMEGREEMVNLSGQMGVPVVNINGTIIVGFDRPAIDEALEEVK</sequence>
<dbReference type="NCBIfam" id="TIGR02196">
    <property type="entry name" value="GlrX_YruB"/>
    <property type="match status" value="1"/>
</dbReference>
<dbReference type="GO" id="GO:0045454">
    <property type="term" value="P:cell redox homeostasis"/>
    <property type="evidence" value="ECO:0007669"/>
    <property type="project" value="TreeGrafter"/>
</dbReference>
<dbReference type="PATRIC" id="fig|1216932.3.peg.1286"/>
<dbReference type="eggNOG" id="COG0695">
    <property type="taxonomic scope" value="Bacteria"/>
</dbReference>